<keyword evidence="1" id="KW-0808">Transferase</keyword>
<accession>A0AC61S2F2</accession>
<name>A0AC61S2F2_9BACT</name>
<sequence>MQTNQPITGADALMRSLISEGADIVFGYPGGSIMPVYDSLYDYQDKLRHILVRHEQGATHAAQGYARVTGRPGVVIVTSGPAATNVITGLSD</sequence>
<proteinExistence type="predicted"/>
<comment type="caution">
    <text evidence="1">The sequence shown here is derived from an EMBL/GenBank/DDBJ whole genome shotgun (WGS) entry which is preliminary data.</text>
</comment>
<reference evidence="1" key="1">
    <citation type="submission" date="2019-04" db="EMBL/GenBank/DDBJ databases">
        <title>Microbes associate with the intestines of laboratory mice.</title>
        <authorList>
            <person name="Navarre W."/>
            <person name="Wong E."/>
            <person name="Huang K.C."/>
            <person name="Tropini C."/>
            <person name="Ng K."/>
            <person name="Yu B."/>
        </authorList>
    </citation>
    <scope>NUCLEOTIDE SEQUENCE</scope>
    <source>
        <strain evidence="1">NM86_A22</strain>
    </source>
</reference>
<organism evidence="1 2">
    <name type="scientific">Muribaculum caecicola</name>
    <dbReference type="NCBI Taxonomy" id="3038144"/>
    <lineage>
        <taxon>Bacteria</taxon>
        <taxon>Pseudomonadati</taxon>
        <taxon>Bacteroidota</taxon>
        <taxon>Bacteroidia</taxon>
        <taxon>Bacteroidales</taxon>
        <taxon>Muribaculaceae</taxon>
        <taxon>Muribaculum</taxon>
    </lineage>
</organism>
<dbReference type="EC" id="2.2.1.6" evidence="1"/>
<protein>
    <submittedName>
        <fullName evidence="1">Acetolactate synthase large subunit</fullName>
        <ecNumber evidence="1">2.2.1.6</ecNumber>
    </submittedName>
</protein>
<dbReference type="EMBL" id="SSTG01000230">
    <property type="protein sequence ID" value="THG40729.1"/>
    <property type="molecule type" value="Genomic_DNA"/>
</dbReference>
<keyword evidence="2" id="KW-1185">Reference proteome</keyword>
<gene>
    <name evidence="1" type="ORF">E5990_10960</name>
</gene>
<evidence type="ECO:0000313" key="1">
    <source>
        <dbReference type="EMBL" id="THG40729.1"/>
    </source>
</evidence>
<evidence type="ECO:0000313" key="2">
    <source>
        <dbReference type="Proteomes" id="UP000305401"/>
    </source>
</evidence>
<feature type="non-terminal residue" evidence="1">
    <location>
        <position position="92"/>
    </location>
</feature>
<dbReference type="Proteomes" id="UP000305401">
    <property type="component" value="Unassembled WGS sequence"/>
</dbReference>